<feature type="transmembrane region" description="Helical" evidence="5">
    <location>
        <begin position="72"/>
        <end position="93"/>
    </location>
</feature>
<comment type="subcellular location">
    <subcellularLocation>
        <location evidence="1">Membrane</location>
        <topology evidence="1">Multi-pass membrane protein</topology>
    </subcellularLocation>
</comment>
<dbReference type="PRINTS" id="PR00259">
    <property type="entry name" value="TMFOUR"/>
</dbReference>
<keyword evidence="7" id="KW-1185">Reference proteome</keyword>
<dbReference type="PANTHER" id="PTHR19282">
    <property type="entry name" value="TETRASPANIN"/>
    <property type="match status" value="1"/>
</dbReference>
<accession>A0AAN9P334</accession>
<sequence>MAKRPLLEFILQVFNFIFTLCSLCALGFGLVCFFKWKQNPSKEIHVSNVKFMVPHRLLLAIELSKSSFPKAWFIYLLVGLGAILFVISCFGYVGTASRSHCCLLFYSVLLAALVIVEIGVAAFIFFDHSWKEDIPSDRSGTFQSFHHFLYANWEVMRWIALGVFVLQVIAVILALYLQSVFNRALYDTSDEDERVVYLPRTRTTYQQFVQTSRTPSTTTTTAASKTVPATKIDIKLK</sequence>
<keyword evidence="3 5" id="KW-1133">Transmembrane helix</keyword>
<evidence type="ECO:0000256" key="4">
    <source>
        <dbReference type="ARBA" id="ARBA00023136"/>
    </source>
</evidence>
<reference evidence="6 7" key="1">
    <citation type="submission" date="2024-01" db="EMBL/GenBank/DDBJ databases">
        <title>The genomes of 5 underutilized Papilionoideae crops provide insights into root nodulation and disease resistanc.</title>
        <authorList>
            <person name="Yuan L."/>
        </authorList>
    </citation>
    <scope>NUCLEOTIDE SEQUENCE [LARGE SCALE GENOMIC DNA]</scope>
    <source>
        <strain evidence="6">ZHUSHIDOU_FW_LH</strain>
        <tissue evidence="6">Leaf</tissue>
    </source>
</reference>
<evidence type="ECO:0000256" key="2">
    <source>
        <dbReference type="ARBA" id="ARBA00022692"/>
    </source>
</evidence>
<dbReference type="AlphaFoldDB" id="A0AAN9P334"/>
<evidence type="ECO:0000256" key="3">
    <source>
        <dbReference type="ARBA" id="ARBA00022989"/>
    </source>
</evidence>
<evidence type="ECO:0000313" key="7">
    <source>
        <dbReference type="Proteomes" id="UP001372338"/>
    </source>
</evidence>
<name>A0AAN9P334_CROPI</name>
<feature type="transmembrane region" description="Helical" evidence="5">
    <location>
        <begin position="12"/>
        <end position="36"/>
    </location>
</feature>
<feature type="transmembrane region" description="Helical" evidence="5">
    <location>
        <begin position="105"/>
        <end position="126"/>
    </location>
</feature>
<evidence type="ECO:0000313" key="6">
    <source>
        <dbReference type="EMBL" id="KAK7283851.1"/>
    </source>
</evidence>
<dbReference type="EMBL" id="JAYWIO010000002">
    <property type="protein sequence ID" value="KAK7283851.1"/>
    <property type="molecule type" value="Genomic_DNA"/>
</dbReference>
<evidence type="ECO:0000256" key="5">
    <source>
        <dbReference type="SAM" id="Phobius"/>
    </source>
</evidence>
<evidence type="ECO:0000256" key="1">
    <source>
        <dbReference type="ARBA" id="ARBA00004141"/>
    </source>
</evidence>
<keyword evidence="4 5" id="KW-0472">Membrane</keyword>
<dbReference type="InterPro" id="IPR018499">
    <property type="entry name" value="Tetraspanin/Peripherin"/>
</dbReference>
<gene>
    <name evidence="6" type="ORF">RIF29_13599</name>
</gene>
<organism evidence="6 7">
    <name type="scientific">Crotalaria pallida</name>
    <name type="common">Smooth rattlebox</name>
    <name type="synonym">Crotalaria striata</name>
    <dbReference type="NCBI Taxonomy" id="3830"/>
    <lineage>
        <taxon>Eukaryota</taxon>
        <taxon>Viridiplantae</taxon>
        <taxon>Streptophyta</taxon>
        <taxon>Embryophyta</taxon>
        <taxon>Tracheophyta</taxon>
        <taxon>Spermatophyta</taxon>
        <taxon>Magnoliopsida</taxon>
        <taxon>eudicotyledons</taxon>
        <taxon>Gunneridae</taxon>
        <taxon>Pentapetalae</taxon>
        <taxon>rosids</taxon>
        <taxon>fabids</taxon>
        <taxon>Fabales</taxon>
        <taxon>Fabaceae</taxon>
        <taxon>Papilionoideae</taxon>
        <taxon>50 kb inversion clade</taxon>
        <taxon>genistoids sensu lato</taxon>
        <taxon>core genistoids</taxon>
        <taxon>Crotalarieae</taxon>
        <taxon>Crotalaria</taxon>
    </lineage>
</organism>
<comment type="caution">
    <text evidence="6">The sequence shown here is derived from an EMBL/GenBank/DDBJ whole genome shotgun (WGS) entry which is preliminary data.</text>
</comment>
<dbReference type="GO" id="GO:0016020">
    <property type="term" value="C:membrane"/>
    <property type="evidence" value="ECO:0007669"/>
    <property type="project" value="UniProtKB-SubCell"/>
</dbReference>
<dbReference type="Pfam" id="PF00335">
    <property type="entry name" value="Tetraspanin"/>
    <property type="match status" value="1"/>
</dbReference>
<feature type="transmembrane region" description="Helical" evidence="5">
    <location>
        <begin position="155"/>
        <end position="177"/>
    </location>
</feature>
<dbReference type="Proteomes" id="UP001372338">
    <property type="component" value="Unassembled WGS sequence"/>
</dbReference>
<proteinExistence type="predicted"/>
<dbReference type="PANTHER" id="PTHR19282:SF559">
    <property type="entry name" value="TETRASPANIN FAMILY PROTEIN"/>
    <property type="match status" value="1"/>
</dbReference>
<keyword evidence="2 5" id="KW-0812">Transmembrane</keyword>
<protein>
    <submittedName>
        <fullName evidence="6">Uncharacterized protein</fullName>
    </submittedName>
</protein>